<dbReference type="EMBL" id="JAQIZZ010000001">
    <property type="protein sequence ID" value="KAJ5557204.1"/>
    <property type="molecule type" value="Genomic_DNA"/>
</dbReference>
<dbReference type="InterPro" id="IPR029675">
    <property type="entry name" value="PGAP4"/>
</dbReference>
<keyword evidence="1" id="KW-0812">Transmembrane</keyword>
<proteinExistence type="predicted"/>
<organism evidence="2 3">
    <name type="scientific">Penicillium frequentans</name>
    <dbReference type="NCBI Taxonomy" id="3151616"/>
    <lineage>
        <taxon>Eukaryota</taxon>
        <taxon>Fungi</taxon>
        <taxon>Dikarya</taxon>
        <taxon>Ascomycota</taxon>
        <taxon>Pezizomycotina</taxon>
        <taxon>Eurotiomycetes</taxon>
        <taxon>Eurotiomycetidae</taxon>
        <taxon>Eurotiales</taxon>
        <taxon>Aspergillaceae</taxon>
        <taxon>Penicillium</taxon>
    </lineage>
</organism>
<keyword evidence="1" id="KW-1133">Transmembrane helix</keyword>
<reference evidence="2 3" key="1">
    <citation type="journal article" date="2023" name="IMA Fungus">
        <title>Comparative genomic study of the Penicillium genus elucidates a diverse pangenome and 15 lateral gene transfer events.</title>
        <authorList>
            <person name="Petersen C."/>
            <person name="Sorensen T."/>
            <person name="Nielsen M.R."/>
            <person name="Sondergaard T.E."/>
            <person name="Sorensen J.L."/>
            <person name="Fitzpatrick D.A."/>
            <person name="Frisvad J.C."/>
            <person name="Nielsen K.L."/>
        </authorList>
    </citation>
    <scope>NUCLEOTIDE SEQUENCE [LARGE SCALE GENOMIC DNA]</scope>
    <source>
        <strain evidence="2 3">IBT 35679</strain>
    </source>
</reference>
<dbReference type="PANTHER" id="PTHR31410">
    <property type="entry name" value="TRANSMEMBRANE PROTEIN 246"/>
    <property type="match status" value="1"/>
</dbReference>
<feature type="transmembrane region" description="Helical" evidence="1">
    <location>
        <begin position="262"/>
        <end position="283"/>
    </location>
</feature>
<protein>
    <recommendedName>
        <fullName evidence="4">Integral membrane protein</fullName>
    </recommendedName>
</protein>
<evidence type="ECO:0000313" key="3">
    <source>
        <dbReference type="Proteomes" id="UP001220324"/>
    </source>
</evidence>
<feature type="transmembrane region" description="Helical" evidence="1">
    <location>
        <begin position="295"/>
        <end position="314"/>
    </location>
</feature>
<keyword evidence="1" id="KW-0472">Membrane</keyword>
<dbReference type="PANTHER" id="PTHR31410:SF1">
    <property type="entry name" value="POST-GPI ATTACHMENT TO PROTEINS FACTOR 4"/>
    <property type="match status" value="1"/>
</dbReference>
<evidence type="ECO:0000313" key="2">
    <source>
        <dbReference type="EMBL" id="KAJ5557204.1"/>
    </source>
</evidence>
<dbReference type="GO" id="GO:0006506">
    <property type="term" value="P:GPI anchor biosynthetic process"/>
    <property type="evidence" value="ECO:0007669"/>
    <property type="project" value="InterPro"/>
</dbReference>
<dbReference type="Proteomes" id="UP001220324">
    <property type="component" value="Unassembled WGS sequence"/>
</dbReference>
<dbReference type="AlphaFoldDB" id="A0AAD6D7H3"/>
<keyword evidence="3" id="KW-1185">Reference proteome</keyword>
<accession>A0AAD6D7H3</accession>
<comment type="caution">
    <text evidence="2">The sequence shown here is derived from an EMBL/GenBank/DDBJ whole genome shotgun (WGS) entry which is preliminary data.</text>
</comment>
<evidence type="ECO:0008006" key="4">
    <source>
        <dbReference type="Google" id="ProtNLM"/>
    </source>
</evidence>
<name>A0AAD6D7H3_9EURO</name>
<gene>
    <name evidence="2" type="ORF">N7494_001119</name>
</gene>
<evidence type="ECO:0000256" key="1">
    <source>
        <dbReference type="SAM" id="Phobius"/>
    </source>
</evidence>
<dbReference type="GO" id="GO:0016757">
    <property type="term" value="F:glycosyltransferase activity"/>
    <property type="evidence" value="ECO:0007669"/>
    <property type="project" value="InterPro"/>
</dbReference>
<dbReference type="GO" id="GO:0000139">
    <property type="term" value="C:Golgi membrane"/>
    <property type="evidence" value="ECO:0007669"/>
    <property type="project" value="InterPro"/>
</dbReference>
<dbReference type="CDD" id="cd22189">
    <property type="entry name" value="PGAP4-like_fungal"/>
    <property type="match status" value="1"/>
</dbReference>
<sequence length="442" mass="50305">MHFIRLFQGLWPEKGHSTLKTLSFFFLPYLFLVLYIRSQSSRDPGSFFFRPSSAYNPSYSVVRLEQADAYIKAAETSDATQINDPKASENPEFCLGIATIVRSGVRYFKSTVGTVLEGLSDSERANIHLILFIAHTDPSQHPAYAEPWLHKLADQVLLYNSSDVDIDHIRSLETDEAKLAGREKALFDYSYLLKACEAVSAPYTIILEDDVVAQDGWYHRTRDALVSVETQMKEIGTPSWLYLRLFYTEEFFGWNAEDWPVYLFYSILTVCFVACSLLGIRHYRPSIRPHLPNNIVTIASVVGSLLLIGLFFAAGRVTMMPTPEGVHQMPKFGCCSQALVFPHSRLNDLVDLFTSKRIGYVDMITEEFANANQEIRWALIPSVMQHVGRKSSKGDQAAIVQSKPKWKAELSDVEKLWNFGFELNDADALHLEHMREVNREHE</sequence>